<proteinExistence type="predicted"/>
<dbReference type="AlphaFoldDB" id="A0A080Z3I6"/>
<feature type="region of interest" description="Disordered" evidence="1">
    <location>
        <begin position="1"/>
        <end position="39"/>
    </location>
</feature>
<dbReference type="Proteomes" id="UP000028582">
    <property type="component" value="Unassembled WGS sequence"/>
</dbReference>
<gene>
    <name evidence="2" type="ORF">F444_20762</name>
</gene>
<accession>A0A080Z3I6</accession>
<feature type="compositionally biased region" description="Polar residues" evidence="1">
    <location>
        <begin position="16"/>
        <end position="33"/>
    </location>
</feature>
<evidence type="ECO:0000256" key="1">
    <source>
        <dbReference type="SAM" id="MobiDB-lite"/>
    </source>
</evidence>
<name>A0A080Z3I6_PHYNI</name>
<evidence type="ECO:0000313" key="3">
    <source>
        <dbReference type="Proteomes" id="UP000028582"/>
    </source>
</evidence>
<organism evidence="2 3">
    <name type="scientific">Phytophthora nicotianae P1976</name>
    <dbReference type="NCBI Taxonomy" id="1317066"/>
    <lineage>
        <taxon>Eukaryota</taxon>
        <taxon>Sar</taxon>
        <taxon>Stramenopiles</taxon>
        <taxon>Oomycota</taxon>
        <taxon>Peronosporomycetes</taxon>
        <taxon>Peronosporales</taxon>
        <taxon>Peronosporaceae</taxon>
        <taxon>Phytophthora</taxon>
    </lineage>
</organism>
<reference evidence="2 3" key="1">
    <citation type="submission" date="2013-11" db="EMBL/GenBank/DDBJ databases">
        <title>The Genome Sequence of Phytophthora parasitica P1976.</title>
        <authorList>
            <consortium name="The Broad Institute Genomics Platform"/>
            <person name="Russ C."/>
            <person name="Tyler B."/>
            <person name="Panabieres F."/>
            <person name="Shan W."/>
            <person name="Tripathy S."/>
            <person name="Grunwald N."/>
            <person name="Machado M."/>
            <person name="Johnson C.S."/>
            <person name="Walker B."/>
            <person name="Young S."/>
            <person name="Zeng Q."/>
            <person name="Gargeya S."/>
            <person name="Fitzgerald M."/>
            <person name="Haas B."/>
            <person name="Abouelleil A."/>
            <person name="Allen A.W."/>
            <person name="Alvarado L."/>
            <person name="Arachchi H.M."/>
            <person name="Berlin A.M."/>
            <person name="Chapman S.B."/>
            <person name="Gainer-Dewar J."/>
            <person name="Goldberg J."/>
            <person name="Griggs A."/>
            <person name="Gujja S."/>
            <person name="Hansen M."/>
            <person name="Howarth C."/>
            <person name="Imamovic A."/>
            <person name="Ireland A."/>
            <person name="Larimer J."/>
            <person name="McCowan C."/>
            <person name="Murphy C."/>
            <person name="Pearson M."/>
            <person name="Poon T.W."/>
            <person name="Priest M."/>
            <person name="Roberts A."/>
            <person name="Saif S."/>
            <person name="Shea T."/>
            <person name="Sisk P."/>
            <person name="Sykes S."/>
            <person name="Wortman J."/>
            <person name="Nusbaum C."/>
            <person name="Birren B."/>
        </authorList>
    </citation>
    <scope>NUCLEOTIDE SEQUENCE [LARGE SCALE GENOMIC DNA]</scope>
    <source>
        <strain evidence="2 3">P1976</strain>
    </source>
</reference>
<sequence>MMIPIQNAKGIRVRRQSSTAAPGTPCSPRTPTWTRYGGI</sequence>
<comment type="caution">
    <text evidence="2">The sequence shown here is derived from an EMBL/GenBank/DDBJ whole genome shotgun (WGS) entry which is preliminary data.</text>
</comment>
<protein>
    <submittedName>
        <fullName evidence="2">Uncharacterized protein</fullName>
    </submittedName>
</protein>
<evidence type="ECO:0000313" key="2">
    <source>
        <dbReference type="EMBL" id="ETO61197.1"/>
    </source>
</evidence>
<dbReference type="EMBL" id="ANJA01003826">
    <property type="protein sequence ID" value="ETO61197.1"/>
    <property type="molecule type" value="Genomic_DNA"/>
</dbReference>